<dbReference type="PANTHER" id="PTHR31528">
    <property type="entry name" value="4-AMINO-5-HYDROXYMETHYL-2-METHYLPYRIMIDINE PHOSPHATE SYNTHASE THI11-RELATED"/>
    <property type="match status" value="1"/>
</dbReference>
<evidence type="ECO:0000313" key="2">
    <source>
        <dbReference type="EMBL" id="GEP53646.1"/>
    </source>
</evidence>
<dbReference type="Gene3D" id="3.40.190.10">
    <property type="entry name" value="Periplasmic binding protein-like II"/>
    <property type="match status" value="2"/>
</dbReference>
<keyword evidence="3" id="KW-1185">Reference proteome</keyword>
<dbReference type="Proteomes" id="UP000321058">
    <property type="component" value="Unassembled WGS sequence"/>
</dbReference>
<accession>A0A512N3T4</accession>
<dbReference type="EMBL" id="BKAJ01000014">
    <property type="protein sequence ID" value="GEP53646.1"/>
    <property type="molecule type" value="Genomic_DNA"/>
</dbReference>
<protein>
    <submittedName>
        <fullName evidence="2">ABC transporter substrate-binding protein</fullName>
    </submittedName>
</protein>
<dbReference type="RefSeq" id="WP_147146493.1">
    <property type="nucleotide sequence ID" value="NZ_BKAJ01000014.1"/>
</dbReference>
<evidence type="ECO:0000313" key="3">
    <source>
        <dbReference type="Proteomes" id="UP000321058"/>
    </source>
</evidence>
<dbReference type="AlphaFoldDB" id="A0A512N3T4"/>
<proteinExistence type="predicted"/>
<reference evidence="2 3" key="1">
    <citation type="submission" date="2019-07" db="EMBL/GenBank/DDBJ databases">
        <title>Whole genome shotgun sequence of Reyranella soli NBRC 108950.</title>
        <authorList>
            <person name="Hosoyama A."/>
            <person name="Uohara A."/>
            <person name="Ohji S."/>
            <person name="Ichikawa N."/>
        </authorList>
    </citation>
    <scope>NUCLEOTIDE SEQUENCE [LARGE SCALE GENOMIC DNA]</scope>
    <source>
        <strain evidence="2 3">NBRC 108950</strain>
    </source>
</reference>
<dbReference type="SUPFAM" id="SSF53850">
    <property type="entry name" value="Periplasmic binding protein-like II"/>
    <property type="match status" value="1"/>
</dbReference>
<sequence>MTMSRYRLSRRAALGLAGATAGSVLLPLPGRRASAQVLDKVSYQTNWRAQAEHGGFYQAAAAGIYKKYGIDCDLRMGGPQISNSQLLMGGRVDMIMSGGLEALNYAREDLPFLCIGAIFQKDPQVLIAHPGVGNDSFEKLKGKTILVGAGGRVTYWPFLKAKYGYSDDQMKPYTFNLAPFLADKNLVQQGFVSSEPYAIRQAGVDPVVMLIANAGFDNYNTTIATSRKFVTEKKDLAQRFVNASLEGWAEYLKGGSAIEAANALIKKDNPDMTDDKIAYAIKVINENGLVASGDSLTLGIGAMTDARWARFYASMVDVGVLPPGVDPTKAYSLEFVNKGVGKA</sequence>
<comment type="caution">
    <text evidence="2">The sequence shown here is derived from an EMBL/GenBank/DDBJ whole genome shotgun (WGS) entry which is preliminary data.</text>
</comment>
<dbReference type="OrthoDB" id="7431968at2"/>
<organism evidence="2 3">
    <name type="scientific">Reyranella soli</name>
    <dbReference type="NCBI Taxonomy" id="1230389"/>
    <lineage>
        <taxon>Bacteria</taxon>
        <taxon>Pseudomonadati</taxon>
        <taxon>Pseudomonadota</taxon>
        <taxon>Alphaproteobacteria</taxon>
        <taxon>Hyphomicrobiales</taxon>
        <taxon>Reyranellaceae</taxon>
        <taxon>Reyranella</taxon>
    </lineage>
</organism>
<dbReference type="GO" id="GO:0009228">
    <property type="term" value="P:thiamine biosynthetic process"/>
    <property type="evidence" value="ECO:0007669"/>
    <property type="project" value="InterPro"/>
</dbReference>
<dbReference type="Pfam" id="PF09084">
    <property type="entry name" value="NMT1"/>
    <property type="match status" value="1"/>
</dbReference>
<evidence type="ECO:0000259" key="1">
    <source>
        <dbReference type="Pfam" id="PF09084"/>
    </source>
</evidence>
<dbReference type="InterPro" id="IPR006311">
    <property type="entry name" value="TAT_signal"/>
</dbReference>
<dbReference type="InterPro" id="IPR027939">
    <property type="entry name" value="NMT1/THI5"/>
</dbReference>
<dbReference type="PANTHER" id="PTHR31528:SF3">
    <property type="entry name" value="THIAMINE BIOSYNTHESIS PROTEIN HI_0357-RELATED"/>
    <property type="match status" value="1"/>
</dbReference>
<name>A0A512N3T4_9HYPH</name>
<gene>
    <name evidence="2" type="ORF">RSO01_08120</name>
</gene>
<dbReference type="InterPro" id="IPR015168">
    <property type="entry name" value="SsuA/THI5"/>
</dbReference>
<dbReference type="PROSITE" id="PS51318">
    <property type="entry name" value="TAT"/>
    <property type="match status" value="1"/>
</dbReference>
<feature type="domain" description="SsuA/THI5-like" evidence="1">
    <location>
        <begin position="51"/>
        <end position="252"/>
    </location>
</feature>